<proteinExistence type="inferred from homology"/>
<protein>
    <submittedName>
        <fullName evidence="4">2-methylcitrate dehydratase PrpD</fullName>
    </submittedName>
</protein>
<evidence type="ECO:0000259" key="2">
    <source>
        <dbReference type="Pfam" id="PF03972"/>
    </source>
</evidence>
<dbReference type="AlphaFoldDB" id="A0A1H5V7T7"/>
<dbReference type="Pfam" id="PF03972">
    <property type="entry name" value="MmgE_PrpD_N"/>
    <property type="match status" value="1"/>
</dbReference>
<dbReference type="GO" id="GO:0016829">
    <property type="term" value="F:lyase activity"/>
    <property type="evidence" value="ECO:0007669"/>
    <property type="project" value="InterPro"/>
</dbReference>
<reference evidence="4 5" key="1">
    <citation type="submission" date="2016-10" db="EMBL/GenBank/DDBJ databases">
        <authorList>
            <person name="de Groot N.N."/>
        </authorList>
    </citation>
    <scope>NUCLEOTIDE SEQUENCE [LARGE SCALE GENOMIC DNA]</scope>
    <source>
        <strain evidence="4 5">AR32</strain>
    </source>
</reference>
<sequence length="431" mass="46964">MVLSDSFIIGLFDKSHVLPLKISQQARKVLLDYLGVVAGGRKYLKVKHPELIEAATNSTFLNGFASHVLELDDGHRHGMIHLGASIVSAVLEAARKENLKADDVLRGIVMGYEVAVRCARAIQPGHKVRGYHVSGTCGTIGSAMGIAFACNYNIEQLKSTLACAVSSAAGVLEIQEQASELKPYNTARAAYDGVLAAQIGKLAMPGPDDILGGKRGFLAALTDTPKSEYLTEFKDEGYCIEGIYQKVHAACRHCHPAIDATLDMRKDLNLKPEQIEKIEVHTYKLAVGSHDHTEIRGISSAKLSTPYAVALAIVKGSCGYADYNEDNLNDSWIKDLTRKVCVIEDESLTAQSPDVRGARVTIFLKNGEEYEASCLYPKGEPENPLTQEELESKFRGLAMYGGLSAAECDEVICEIKKDSFDLNKILQICKK</sequence>
<evidence type="ECO:0000313" key="5">
    <source>
        <dbReference type="Proteomes" id="UP000236735"/>
    </source>
</evidence>
<evidence type="ECO:0000256" key="1">
    <source>
        <dbReference type="ARBA" id="ARBA00006174"/>
    </source>
</evidence>
<evidence type="ECO:0000313" key="4">
    <source>
        <dbReference type="EMBL" id="SEF83270.1"/>
    </source>
</evidence>
<dbReference type="PANTHER" id="PTHR16943:SF8">
    <property type="entry name" value="2-METHYLCITRATE DEHYDRATASE"/>
    <property type="match status" value="1"/>
</dbReference>
<dbReference type="InterPro" id="IPR042183">
    <property type="entry name" value="MmgE/PrpD_sf_1"/>
</dbReference>
<dbReference type="InterPro" id="IPR045336">
    <property type="entry name" value="MmgE_PrpD_N"/>
</dbReference>
<dbReference type="InterPro" id="IPR042188">
    <property type="entry name" value="MmgE/PrpD_sf_2"/>
</dbReference>
<dbReference type="PANTHER" id="PTHR16943">
    <property type="entry name" value="2-METHYLCITRATE DEHYDRATASE-RELATED"/>
    <property type="match status" value="1"/>
</dbReference>
<comment type="similarity">
    <text evidence="1">Belongs to the PrpD family.</text>
</comment>
<gene>
    <name evidence="4" type="ORF">SAMN05216354_1793</name>
</gene>
<dbReference type="InterPro" id="IPR036148">
    <property type="entry name" value="MmgE/PrpD_sf"/>
</dbReference>
<dbReference type="RefSeq" id="WP_103915725.1">
    <property type="nucleotide sequence ID" value="NZ_FNUV01000004.1"/>
</dbReference>
<dbReference type="Gene3D" id="1.10.4100.10">
    <property type="entry name" value="2-methylcitrate dehydratase PrpD"/>
    <property type="match status" value="1"/>
</dbReference>
<feature type="domain" description="MmgE/PrpD C-terminal" evidence="3">
    <location>
        <begin position="248"/>
        <end position="400"/>
    </location>
</feature>
<feature type="domain" description="MmgE/PrpD N-terminal" evidence="2">
    <location>
        <begin position="56"/>
        <end position="228"/>
    </location>
</feature>
<name>A0A1H5V7T7_XYLRU</name>
<evidence type="ECO:0000259" key="3">
    <source>
        <dbReference type="Pfam" id="PF19305"/>
    </source>
</evidence>
<dbReference type="Gene3D" id="3.30.1330.120">
    <property type="entry name" value="2-methylcitrate dehydratase PrpD"/>
    <property type="match status" value="1"/>
</dbReference>
<dbReference type="Proteomes" id="UP000236735">
    <property type="component" value="Unassembled WGS sequence"/>
</dbReference>
<dbReference type="SUPFAM" id="SSF103378">
    <property type="entry name" value="2-methylcitrate dehydratase PrpD"/>
    <property type="match status" value="1"/>
</dbReference>
<organism evidence="4 5">
    <name type="scientific">Xylanibacter ruminicola</name>
    <name type="common">Prevotella ruminicola</name>
    <dbReference type="NCBI Taxonomy" id="839"/>
    <lineage>
        <taxon>Bacteria</taxon>
        <taxon>Pseudomonadati</taxon>
        <taxon>Bacteroidota</taxon>
        <taxon>Bacteroidia</taxon>
        <taxon>Bacteroidales</taxon>
        <taxon>Prevotellaceae</taxon>
        <taxon>Xylanibacter</taxon>
    </lineage>
</organism>
<dbReference type="InterPro" id="IPR045337">
    <property type="entry name" value="MmgE_PrpD_C"/>
</dbReference>
<dbReference type="Pfam" id="PF19305">
    <property type="entry name" value="MmgE_PrpD_C"/>
    <property type="match status" value="1"/>
</dbReference>
<dbReference type="InterPro" id="IPR005656">
    <property type="entry name" value="MmgE_PrpD"/>
</dbReference>
<dbReference type="EMBL" id="FNUV01000004">
    <property type="protein sequence ID" value="SEF83270.1"/>
    <property type="molecule type" value="Genomic_DNA"/>
</dbReference>
<accession>A0A1H5V7T7</accession>